<keyword evidence="2" id="KW-1185">Reference proteome</keyword>
<organism evidence="1 2">
    <name type="scientific">Streptomyces cadmiisoli</name>
    <dbReference type="NCBI Taxonomy" id="2184053"/>
    <lineage>
        <taxon>Bacteria</taxon>
        <taxon>Bacillati</taxon>
        <taxon>Actinomycetota</taxon>
        <taxon>Actinomycetes</taxon>
        <taxon>Kitasatosporales</taxon>
        <taxon>Streptomycetaceae</taxon>
        <taxon>Streptomyces</taxon>
        <taxon>Streptomyces aurantiacus group</taxon>
    </lineage>
</organism>
<dbReference type="RefSeq" id="WP_053756503.1">
    <property type="nucleotide sequence ID" value="NZ_CBDRHE010000016.1"/>
</dbReference>
<name>A0A2Z4IZY1_9ACTN</name>
<accession>A0A2Z4IZY1</accession>
<dbReference type="KEGG" id="scad:DN051_18375"/>
<dbReference type="AlphaFoldDB" id="A0A2Z4IZY1"/>
<evidence type="ECO:0000313" key="1">
    <source>
        <dbReference type="EMBL" id="AWW38379.1"/>
    </source>
</evidence>
<evidence type="ECO:0000313" key="2">
    <source>
        <dbReference type="Proteomes" id="UP000249616"/>
    </source>
</evidence>
<sequence>MSTLIMEESRPINAFHPDDGSYTAYPTTTVDVQIKGLQIPPPPEGWQVCVHVGLTRHEAEHAEIGIISVAKVGIGPSVTFDPWETAAYGQILGFKVGAYARHGAVRGWWLWQLWQT</sequence>
<dbReference type="EMBL" id="CP030073">
    <property type="protein sequence ID" value="AWW38379.1"/>
    <property type="molecule type" value="Genomic_DNA"/>
</dbReference>
<reference evidence="1 2" key="1">
    <citation type="journal article" date="2019" name="Int. J. Syst. Evol. Microbiol.">
        <title>Streptomyces cadmiisoli sp. nov., a novel actinomycete isolated from cadmium-contaminated soil.</title>
        <authorList>
            <person name="Li K."/>
            <person name="Tang X."/>
            <person name="Zhao J."/>
            <person name="Guo Y."/>
            <person name="Tang Y."/>
            <person name="Gao J."/>
        </authorList>
    </citation>
    <scope>NUCLEOTIDE SEQUENCE [LARGE SCALE GENOMIC DNA]</scope>
    <source>
        <strain evidence="1 2">ZFG47</strain>
    </source>
</reference>
<dbReference type="GeneID" id="32594653"/>
<gene>
    <name evidence="1" type="ORF">DN051_18375</name>
</gene>
<protein>
    <submittedName>
        <fullName evidence="1">Uncharacterized protein</fullName>
    </submittedName>
</protein>
<proteinExistence type="predicted"/>
<dbReference type="Proteomes" id="UP000249616">
    <property type="component" value="Chromosome"/>
</dbReference>